<dbReference type="RefSeq" id="WP_380147898.1">
    <property type="nucleotide sequence ID" value="NZ_JBHUOR010000095.1"/>
</dbReference>
<protein>
    <submittedName>
        <fullName evidence="1">Uncharacterized protein</fullName>
    </submittedName>
</protein>
<accession>A0ABW5Y154</accession>
<reference evidence="2" key="1">
    <citation type="journal article" date="2019" name="Int. J. Syst. Evol. Microbiol.">
        <title>The Global Catalogue of Microorganisms (GCM) 10K type strain sequencing project: providing services to taxonomists for standard genome sequencing and annotation.</title>
        <authorList>
            <consortium name="The Broad Institute Genomics Platform"/>
            <consortium name="The Broad Institute Genome Sequencing Center for Infectious Disease"/>
            <person name="Wu L."/>
            <person name="Ma J."/>
        </authorList>
    </citation>
    <scope>NUCLEOTIDE SEQUENCE [LARGE SCALE GENOMIC DNA]</scope>
    <source>
        <strain evidence="2">KCTC 33522</strain>
    </source>
</reference>
<dbReference type="EMBL" id="JBHUOR010000095">
    <property type="protein sequence ID" value="MFD2869064.1"/>
    <property type="molecule type" value="Genomic_DNA"/>
</dbReference>
<sequence>MEKAIIHFADGEQIEVIEGQIFTGKHSHYSKEYQEYRPIDNKIYKLWSHIDVGLIPSILEIVFNSDFFHEVDNVKIIYSSKAITRIENL</sequence>
<comment type="caution">
    <text evidence="1">The sequence shown here is derived from an EMBL/GenBank/DDBJ whole genome shotgun (WGS) entry which is preliminary data.</text>
</comment>
<keyword evidence="2" id="KW-1185">Reference proteome</keyword>
<evidence type="ECO:0000313" key="1">
    <source>
        <dbReference type="EMBL" id="MFD2869064.1"/>
    </source>
</evidence>
<gene>
    <name evidence="1" type="ORF">ACFSY7_11225</name>
</gene>
<proteinExistence type="predicted"/>
<name>A0ABW5Y154_9BACL</name>
<evidence type="ECO:0000313" key="2">
    <source>
        <dbReference type="Proteomes" id="UP001597568"/>
    </source>
</evidence>
<dbReference type="Proteomes" id="UP001597568">
    <property type="component" value="Unassembled WGS sequence"/>
</dbReference>
<organism evidence="1 2">
    <name type="scientific">Kurthia populi</name>
    <dbReference type="NCBI Taxonomy" id="1562132"/>
    <lineage>
        <taxon>Bacteria</taxon>
        <taxon>Bacillati</taxon>
        <taxon>Bacillota</taxon>
        <taxon>Bacilli</taxon>
        <taxon>Bacillales</taxon>
        <taxon>Caryophanaceae</taxon>
        <taxon>Kurthia</taxon>
    </lineage>
</organism>